<name>Q94HM1_ORYSJ</name>
<sequence>MSSADSHVPTSRLLPAEVEVESLESLPESPAEPAKGGLRGLPVRSPTLRHLARQLFLFSPMAEPAKAHDLSPSMSGDDGEPNPRRRARTPPPPPRQSPRREKALERAEGSATSTSTGGGEGRRDGEHRLLVYGDGSTPQGALQAAGALLRHPPVAHDPESPAQRWLDDVAKLVMTARQRLDADGRSSATKASGAATTGSASSRRRARRAAAAVRHSAATPSSTPPTQEDLCGEPDARISIERRRNGRRAPHATEGASSSGVSPHHGRGDQPSVPPVGGVGCRAFVASLRNVRWPPRFRPTIAEKYDGSVNPAEFLQVYTTGIEAAGGDDWVMANFFPMALKGQAQGWLMNLPPASVHSWEDLCQQFTMNFQGTYPRPVHNTIPCIPAHAVIYAFRGGVRHNRMLEKIASKEPQTTAELFQLADRVARKEEAWTWNPSGSGGGRRGQPIPTTRVISSPSRALRGPPERGGLRATKRRKPTLPDLGYLEERRWRAALRAARNQQSLRRYHQRHVRARSLCVDDLVLRRVQTRAGLSKLSPMWEGPYRVIGVPRPGSVRLATGDGTELPNPWNIEHLRRFYP</sequence>
<dbReference type="Proteomes" id="UP000000763">
    <property type="component" value="Chromosome 10"/>
</dbReference>
<evidence type="ECO:0000313" key="3">
    <source>
        <dbReference type="Proteomes" id="UP000000763"/>
    </source>
</evidence>
<organism evidence="2 3">
    <name type="scientific">Oryza sativa subsp. japonica</name>
    <name type="common">Rice</name>
    <dbReference type="NCBI Taxonomy" id="39947"/>
    <lineage>
        <taxon>Eukaryota</taxon>
        <taxon>Viridiplantae</taxon>
        <taxon>Streptophyta</taxon>
        <taxon>Embryophyta</taxon>
        <taxon>Tracheophyta</taxon>
        <taxon>Spermatophyta</taxon>
        <taxon>Magnoliopsida</taxon>
        <taxon>Liliopsida</taxon>
        <taxon>Poales</taxon>
        <taxon>Poaceae</taxon>
        <taxon>BOP clade</taxon>
        <taxon>Oryzoideae</taxon>
        <taxon>Oryzeae</taxon>
        <taxon>Oryzinae</taxon>
        <taxon>Oryza</taxon>
        <taxon>Oryza sativa</taxon>
    </lineage>
</organism>
<feature type="compositionally biased region" description="Basic and acidic residues" evidence="1">
    <location>
        <begin position="234"/>
        <end position="243"/>
    </location>
</feature>
<evidence type="ECO:0000313" key="2">
    <source>
        <dbReference type="EMBL" id="AAK92616.1"/>
    </source>
</evidence>
<evidence type="ECO:0000256" key="1">
    <source>
        <dbReference type="SAM" id="MobiDB-lite"/>
    </source>
</evidence>
<feature type="region of interest" description="Disordered" evidence="1">
    <location>
        <begin position="1"/>
        <end position="43"/>
    </location>
</feature>
<proteinExistence type="predicted"/>
<accession>Q94HM1</accession>
<dbReference type="EMBL" id="AC078944">
    <property type="protein sequence ID" value="AAK92616.1"/>
    <property type="molecule type" value="Genomic_DNA"/>
</dbReference>
<feature type="compositionally biased region" description="Low complexity" evidence="1">
    <location>
        <begin position="209"/>
        <end position="219"/>
    </location>
</feature>
<feature type="compositionally biased region" description="Basic and acidic residues" evidence="1">
    <location>
        <begin position="98"/>
        <end position="108"/>
    </location>
</feature>
<feature type="compositionally biased region" description="Polar residues" evidence="1">
    <location>
        <begin position="448"/>
        <end position="458"/>
    </location>
</feature>
<dbReference type="AlphaFoldDB" id="Q94HM1"/>
<feature type="compositionally biased region" description="Basic and acidic residues" evidence="1">
    <location>
        <begin position="120"/>
        <end position="129"/>
    </location>
</feature>
<reference evidence="3" key="1">
    <citation type="journal article" date="2005" name="Nature">
        <title>The map-based sequence of the rice genome.</title>
        <authorList>
            <consortium name="International rice genome sequencing project (IRGSP)"/>
            <person name="Matsumoto T."/>
            <person name="Wu J."/>
            <person name="Kanamori H."/>
            <person name="Katayose Y."/>
            <person name="Fujisawa M."/>
            <person name="Namiki N."/>
            <person name="Mizuno H."/>
            <person name="Yamamoto K."/>
            <person name="Antonio B.A."/>
            <person name="Baba T."/>
            <person name="Sakata K."/>
            <person name="Nagamura Y."/>
            <person name="Aoki H."/>
            <person name="Arikawa K."/>
            <person name="Arita K."/>
            <person name="Bito T."/>
            <person name="Chiden Y."/>
            <person name="Fujitsuka N."/>
            <person name="Fukunaka R."/>
            <person name="Hamada M."/>
            <person name="Harada C."/>
            <person name="Hayashi A."/>
            <person name="Hijishita S."/>
            <person name="Honda M."/>
            <person name="Hosokawa S."/>
            <person name="Ichikawa Y."/>
            <person name="Idonuma A."/>
            <person name="Iijima M."/>
            <person name="Ikeda M."/>
            <person name="Ikeno M."/>
            <person name="Ito K."/>
            <person name="Ito S."/>
            <person name="Ito T."/>
            <person name="Ito Y."/>
            <person name="Ito Y."/>
            <person name="Iwabuchi A."/>
            <person name="Kamiya K."/>
            <person name="Karasawa W."/>
            <person name="Kurita K."/>
            <person name="Katagiri S."/>
            <person name="Kikuta A."/>
            <person name="Kobayashi H."/>
            <person name="Kobayashi N."/>
            <person name="Machita K."/>
            <person name="Maehara T."/>
            <person name="Masukawa M."/>
            <person name="Mizubayashi T."/>
            <person name="Mukai Y."/>
            <person name="Nagasaki H."/>
            <person name="Nagata Y."/>
            <person name="Naito S."/>
            <person name="Nakashima M."/>
            <person name="Nakama Y."/>
            <person name="Nakamichi Y."/>
            <person name="Nakamura M."/>
            <person name="Meguro A."/>
            <person name="Negishi M."/>
            <person name="Ohta I."/>
            <person name="Ohta T."/>
            <person name="Okamoto M."/>
            <person name="Ono N."/>
            <person name="Saji S."/>
            <person name="Sakaguchi M."/>
            <person name="Sakai K."/>
            <person name="Shibata M."/>
            <person name="Shimokawa T."/>
            <person name="Song J."/>
            <person name="Takazaki Y."/>
            <person name="Terasawa K."/>
            <person name="Tsugane M."/>
            <person name="Tsuji K."/>
            <person name="Ueda S."/>
            <person name="Waki K."/>
            <person name="Yamagata H."/>
            <person name="Yamamoto M."/>
            <person name="Yamamoto S."/>
            <person name="Yamane H."/>
            <person name="Yoshiki S."/>
            <person name="Yoshihara R."/>
            <person name="Yukawa K."/>
            <person name="Zhong H."/>
            <person name="Yano M."/>
            <person name="Yuan Q."/>
            <person name="Ouyang S."/>
            <person name="Liu J."/>
            <person name="Jones K.M."/>
            <person name="Gansberger K."/>
            <person name="Moffat K."/>
            <person name="Hill J."/>
            <person name="Bera J."/>
            <person name="Fadrosh D."/>
            <person name="Jin S."/>
            <person name="Johri S."/>
            <person name="Kim M."/>
            <person name="Overton L."/>
            <person name="Reardon M."/>
            <person name="Tsitrin T."/>
            <person name="Vuong H."/>
            <person name="Weaver B."/>
            <person name="Ciecko A."/>
            <person name="Tallon L."/>
            <person name="Jackson J."/>
            <person name="Pai G."/>
            <person name="Aken S.V."/>
            <person name="Utterback T."/>
            <person name="Reidmuller S."/>
            <person name="Feldblyum T."/>
            <person name="Hsiao J."/>
            <person name="Zismann V."/>
            <person name="Iobst S."/>
            <person name="de Vazeille A.R."/>
            <person name="Buell C.R."/>
            <person name="Ying K."/>
            <person name="Li Y."/>
            <person name="Lu T."/>
            <person name="Huang Y."/>
            <person name="Zhao Q."/>
            <person name="Feng Q."/>
            <person name="Zhang L."/>
            <person name="Zhu J."/>
            <person name="Weng Q."/>
            <person name="Mu J."/>
            <person name="Lu Y."/>
            <person name="Fan D."/>
            <person name="Liu Y."/>
            <person name="Guan J."/>
            <person name="Zhang Y."/>
            <person name="Yu S."/>
            <person name="Liu X."/>
            <person name="Zhang Y."/>
            <person name="Hong G."/>
            <person name="Han B."/>
            <person name="Choisne N."/>
            <person name="Demange N."/>
            <person name="Orjeda G."/>
            <person name="Samain S."/>
            <person name="Cattolico L."/>
            <person name="Pelletier E."/>
            <person name="Couloux A."/>
            <person name="Segurens B."/>
            <person name="Wincker P."/>
            <person name="D'Hont A."/>
            <person name="Scarpelli C."/>
            <person name="Weissenbach J."/>
            <person name="Salanoubat M."/>
            <person name="Quetier F."/>
            <person name="Yu Y."/>
            <person name="Kim H.R."/>
            <person name="Rambo T."/>
            <person name="Currie J."/>
            <person name="Collura K."/>
            <person name="Luo M."/>
            <person name="Yang T."/>
            <person name="Ammiraju J.S.S."/>
            <person name="Engler F."/>
            <person name="Soderlund C."/>
            <person name="Wing R.A."/>
            <person name="Palmer L.E."/>
            <person name="de la Bastide M."/>
            <person name="Spiegel L."/>
            <person name="Nascimento L."/>
            <person name="Zutavern T."/>
            <person name="O'Shaughnessy A."/>
            <person name="Dike S."/>
            <person name="Dedhia N."/>
            <person name="Preston R."/>
            <person name="Balija V."/>
            <person name="McCombie W.R."/>
            <person name="Chow T."/>
            <person name="Chen H."/>
            <person name="Chung M."/>
            <person name="Chen C."/>
            <person name="Shaw J."/>
            <person name="Wu H."/>
            <person name="Hsiao K."/>
            <person name="Chao Y."/>
            <person name="Chu M."/>
            <person name="Cheng C."/>
            <person name="Hour A."/>
            <person name="Lee P."/>
            <person name="Lin S."/>
            <person name="Lin Y."/>
            <person name="Liou J."/>
            <person name="Liu S."/>
            <person name="Hsing Y."/>
            <person name="Raghuvanshi S."/>
            <person name="Mohanty A."/>
            <person name="Bharti A.K."/>
            <person name="Gaur A."/>
            <person name="Gupta V."/>
            <person name="Kumar D."/>
            <person name="Ravi V."/>
            <person name="Vij S."/>
            <person name="Kapur A."/>
            <person name="Khurana P."/>
            <person name="Khurana P."/>
            <person name="Khurana J.P."/>
            <person name="Tyagi A.K."/>
            <person name="Gaikwad K."/>
            <person name="Singh A."/>
            <person name="Dalal V."/>
            <person name="Srivastava S."/>
            <person name="Dixit A."/>
            <person name="Pal A.K."/>
            <person name="Ghazi I.A."/>
            <person name="Yadav M."/>
            <person name="Pandit A."/>
            <person name="Bhargava A."/>
            <person name="Sureshbabu K."/>
            <person name="Batra K."/>
            <person name="Sharma T.R."/>
            <person name="Mohapatra T."/>
            <person name="Singh N.K."/>
            <person name="Messing J."/>
            <person name="Nelson A.B."/>
            <person name="Fuks G."/>
            <person name="Kavchok S."/>
            <person name="Keizer G."/>
            <person name="Linton E."/>
            <person name="Llaca V."/>
            <person name="Song R."/>
            <person name="Tanyolac B."/>
            <person name="Young S."/>
            <person name="Ho-Il K."/>
            <person name="Hahn J.H."/>
            <person name="Sangsakoo G."/>
            <person name="Vanavichit A."/>
            <person name="de Mattos Luiz.A.T."/>
            <person name="Zimmer P.D."/>
            <person name="Malone G."/>
            <person name="Dellagostin O."/>
            <person name="de Oliveira A.C."/>
            <person name="Bevan M."/>
            <person name="Bancroft I."/>
            <person name="Minx P."/>
            <person name="Cordum H."/>
            <person name="Wilson R."/>
            <person name="Cheng Z."/>
            <person name="Jin W."/>
            <person name="Jiang J."/>
            <person name="Leong S.A."/>
            <person name="Iwama H."/>
            <person name="Gojobori T."/>
            <person name="Itoh T."/>
            <person name="Niimura Y."/>
            <person name="Fujii Y."/>
            <person name="Habara T."/>
            <person name="Sakai H."/>
            <person name="Sato Y."/>
            <person name="Wilson G."/>
            <person name="Kumar K."/>
            <person name="McCouch S."/>
            <person name="Juretic N."/>
            <person name="Hoen D."/>
            <person name="Wright S."/>
            <person name="Bruskiewich R."/>
            <person name="Bureau T."/>
            <person name="Miyao A."/>
            <person name="Hirochika H."/>
            <person name="Nishikawa T."/>
            <person name="Kadowaki K."/>
            <person name="Sugiura M."/>
            <person name="Burr B."/>
            <person name="Sasaki T."/>
        </authorList>
    </citation>
    <scope>NUCLEOTIDE SEQUENCE [LARGE SCALE GENOMIC DNA]</scope>
    <source>
        <strain evidence="3">cv. Nipponbare</strain>
    </source>
</reference>
<feature type="region of interest" description="Disordered" evidence="1">
    <location>
        <begin position="66"/>
        <end position="138"/>
    </location>
</feature>
<feature type="compositionally biased region" description="Low complexity" evidence="1">
    <location>
        <begin position="13"/>
        <end position="34"/>
    </location>
</feature>
<reference evidence="3" key="2">
    <citation type="journal article" date="2008" name="Nucleic Acids Res.">
        <title>The rice annotation project database (RAP-DB): 2008 update.</title>
        <authorList>
            <consortium name="The rice annotation project (RAP)"/>
        </authorList>
    </citation>
    <scope>GENOME REANNOTATION</scope>
    <source>
        <strain evidence="3">cv. Nipponbare</strain>
    </source>
</reference>
<gene>
    <name evidence="2" type="primary">OSJNBa0089D15.27</name>
</gene>
<feature type="region of interest" description="Disordered" evidence="1">
    <location>
        <begin position="433"/>
        <end position="474"/>
    </location>
</feature>
<feature type="region of interest" description="Disordered" evidence="1">
    <location>
        <begin position="181"/>
        <end position="276"/>
    </location>
</feature>
<protein>
    <submittedName>
        <fullName evidence="2">Retroelement</fullName>
    </submittedName>
</protein>
<feature type="compositionally biased region" description="Low complexity" evidence="1">
    <location>
        <begin position="185"/>
        <end position="201"/>
    </location>
</feature>